<feature type="coiled-coil region" evidence="1">
    <location>
        <begin position="91"/>
        <end position="118"/>
    </location>
</feature>
<reference evidence="3 4" key="1">
    <citation type="journal article" date="2015" name="Genome Biol. Evol.">
        <title>Comparative Genomics of a Bacterivorous Green Alga Reveals Evolutionary Causalities and Consequences of Phago-Mixotrophic Mode of Nutrition.</title>
        <authorList>
            <person name="Burns J.A."/>
            <person name="Paasch A."/>
            <person name="Narechania A."/>
            <person name="Kim E."/>
        </authorList>
    </citation>
    <scope>NUCLEOTIDE SEQUENCE [LARGE SCALE GENOMIC DNA]</scope>
    <source>
        <strain evidence="3 4">PLY_AMNH</strain>
    </source>
</reference>
<evidence type="ECO:0000313" key="3">
    <source>
        <dbReference type="EMBL" id="KAK3246276.1"/>
    </source>
</evidence>
<dbReference type="Proteomes" id="UP001190700">
    <property type="component" value="Unassembled WGS sequence"/>
</dbReference>
<protein>
    <submittedName>
        <fullName evidence="3">Uncharacterized protein</fullName>
    </submittedName>
</protein>
<evidence type="ECO:0000256" key="2">
    <source>
        <dbReference type="SAM" id="MobiDB-lite"/>
    </source>
</evidence>
<evidence type="ECO:0000313" key="4">
    <source>
        <dbReference type="Proteomes" id="UP001190700"/>
    </source>
</evidence>
<accession>A0AAE0EZA4</accession>
<sequence>MENTEVLAVQETVSLTLTNELGSGRKQDEKTENGVENAVPTLDKLEKLGQDTKNCLSRLDQISKKLNKSAGPLPAVPPIKSFHYMPDITALADIDAQIEFAKNELERRQAAKVDAKKRFEEIEVSIRKREDHVNNMLECLTDIPD</sequence>
<organism evidence="3 4">
    <name type="scientific">Cymbomonas tetramitiformis</name>
    <dbReference type="NCBI Taxonomy" id="36881"/>
    <lineage>
        <taxon>Eukaryota</taxon>
        <taxon>Viridiplantae</taxon>
        <taxon>Chlorophyta</taxon>
        <taxon>Pyramimonadophyceae</taxon>
        <taxon>Pyramimonadales</taxon>
        <taxon>Pyramimonadaceae</taxon>
        <taxon>Cymbomonas</taxon>
    </lineage>
</organism>
<comment type="caution">
    <text evidence="3">The sequence shown here is derived from an EMBL/GenBank/DDBJ whole genome shotgun (WGS) entry which is preliminary data.</text>
</comment>
<proteinExistence type="predicted"/>
<feature type="compositionally biased region" description="Basic and acidic residues" evidence="2">
    <location>
        <begin position="23"/>
        <end position="33"/>
    </location>
</feature>
<name>A0AAE0EZA4_9CHLO</name>
<keyword evidence="4" id="KW-1185">Reference proteome</keyword>
<dbReference type="AlphaFoldDB" id="A0AAE0EZA4"/>
<evidence type="ECO:0000256" key="1">
    <source>
        <dbReference type="SAM" id="Coils"/>
    </source>
</evidence>
<dbReference type="EMBL" id="LGRX02029999">
    <property type="protein sequence ID" value="KAK3246276.1"/>
    <property type="molecule type" value="Genomic_DNA"/>
</dbReference>
<feature type="region of interest" description="Disordered" evidence="2">
    <location>
        <begin position="18"/>
        <end position="38"/>
    </location>
</feature>
<keyword evidence="1" id="KW-0175">Coiled coil</keyword>
<gene>
    <name evidence="3" type="ORF">CYMTET_44181</name>
</gene>